<name>A0ABW1AL71_9RHOO</name>
<accession>A0ABW1AL71</accession>
<evidence type="ECO:0000313" key="1">
    <source>
        <dbReference type="EMBL" id="MFC5767948.1"/>
    </source>
</evidence>
<proteinExistence type="predicted"/>
<dbReference type="Proteomes" id="UP001595974">
    <property type="component" value="Unassembled WGS sequence"/>
</dbReference>
<dbReference type="RefSeq" id="WP_096445432.1">
    <property type="nucleotide sequence ID" value="NZ_JBHSOG010000006.1"/>
</dbReference>
<evidence type="ECO:0000313" key="2">
    <source>
        <dbReference type="Proteomes" id="UP001595974"/>
    </source>
</evidence>
<organism evidence="1 2">
    <name type="scientific">Thauera sinica</name>
    <dbReference type="NCBI Taxonomy" id="2665146"/>
    <lineage>
        <taxon>Bacteria</taxon>
        <taxon>Pseudomonadati</taxon>
        <taxon>Pseudomonadota</taxon>
        <taxon>Betaproteobacteria</taxon>
        <taxon>Rhodocyclales</taxon>
        <taxon>Zoogloeaceae</taxon>
        <taxon>Thauera</taxon>
    </lineage>
</organism>
<keyword evidence="2" id="KW-1185">Reference proteome</keyword>
<reference evidence="2" key="1">
    <citation type="journal article" date="2019" name="Int. J. Syst. Evol. Microbiol.">
        <title>The Global Catalogue of Microorganisms (GCM) 10K type strain sequencing project: providing services to taxonomists for standard genome sequencing and annotation.</title>
        <authorList>
            <consortium name="The Broad Institute Genomics Platform"/>
            <consortium name="The Broad Institute Genome Sequencing Center for Infectious Disease"/>
            <person name="Wu L."/>
            <person name="Ma J."/>
        </authorList>
    </citation>
    <scope>NUCLEOTIDE SEQUENCE [LARGE SCALE GENOMIC DNA]</scope>
    <source>
        <strain evidence="2">SHR3</strain>
    </source>
</reference>
<gene>
    <name evidence="1" type="ORF">ACFPTN_01035</name>
</gene>
<sequence length="111" mass="11954">MAHPALGAPAPTPCNNLRRLQAAITDMDGFAQGGLSEISAIAKLALAAMETPDGYRHPEMIAQALSAIWGKAESIENCINTTAEKVGCNYRDPDAERRYAAYRTAFEEVQS</sequence>
<comment type="caution">
    <text evidence="1">The sequence shown here is derived from an EMBL/GenBank/DDBJ whole genome shotgun (WGS) entry which is preliminary data.</text>
</comment>
<protein>
    <submittedName>
        <fullName evidence="1">Uncharacterized protein</fullName>
    </submittedName>
</protein>
<dbReference type="EMBL" id="JBHSOG010000006">
    <property type="protein sequence ID" value="MFC5767948.1"/>
    <property type="molecule type" value="Genomic_DNA"/>
</dbReference>